<feature type="domain" description="Histidine kinase" evidence="15">
    <location>
        <begin position="364"/>
        <end position="577"/>
    </location>
</feature>
<keyword evidence="17" id="KW-1185">Reference proteome</keyword>
<dbReference type="PANTHER" id="PTHR43065:SF46">
    <property type="entry name" value="C4-DICARBOXYLATE TRANSPORT SENSOR PROTEIN DCTB"/>
    <property type="match status" value="1"/>
</dbReference>
<comment type="caution">
    <text evidence="16">The sequence shown here is derived from an EMBL/GenBank/DDBJ whole genome shotgun (WGS) entry which is preliminary data.</text>
</comment>
<evidence type="ECO:0000256" key="14">
    <source>
        <dbReference type="SAM" id="Coils"/>
    </source>
</evidence>
<evidence type="ECO:0000256" key="11">
    <source>
        <dbReference type="ARBA" id="ARBA00022989"/>
    </source>
</evidence>
<evidence type="ECO:0000256" key="2">
    <source>
        <dbReference type="ARBA" id="ARBA00004651"/>
    </source>
</evidence>
<dbReference type="InterPro" id="IPR033479">
    <property type="entry name" value="dCache_1"/>
</dbReference>
<keyword evidence="13" id="KW-0472">Membrane</keyword>
<dbReference type="InterPro" id="IPR036097">
    <property type="entry name" value="HisK_dim/P_sf"/>
</dbReference>
<evidence type="ECO:0000256" key="4">
    <source>
        <dbReference type="ARBA" id="ARBA00022475"/>
    </source>
</evidence>
<accession>A0ABR9CDY8</accession>
<dbReference type="PIRSF" id="PIRSF036431">
    <property type="entry name" value="STHK_DctB"/>
    <property type="match status" value="1"/>
</dbReference>
<dbReference type="Proteomes" id="UP000615687">
    <property type="component" value="Unassembled WGS sequence"/>
</dbReference>
<dbReference type="InterPro" id="IPR004358">
    <property type="entry name" value="Sig_transdc_His_kin-like_C"/>
</dbReference>
<evidence type="ECO:0000256" key="1">
    <source>
        <dbReference type="ARBA" id="ARBA00000085"/>
    </source>
</evidence>
<keyword evidence="12" id="KW-0902">Two-component regulatory system</keyword>
<dbReference type="GO" id="GO:0016301">
    <property type="term" value="F:kinase activity"/>
    <property type="evidence" value="ECO:0007669"/>
    <property type="project" value="UniProtKB-KW"/>
</dbReference>
<dbReference type="InterPro" id="IPR003661">
    <property type="entry name" value="HisK_dim/P_dom"/>
</dbReference>
<name>A0ABR9CDY8_9HYPH</name>
<keyword evidence="4" id="KW-1003">Cell membrane</keyword>
<evidence type="ECO:0000313" key="16">
    <source>
        <dbReference type="EMBL" id="MBD8878112.1"/>
    </source>
</evidence>
<dbReference type="PRINTS" id="PR00344">
    <property type="entry name" value="BCTRLSENSOR"/>
</dbReference>
<dbReference type="EC" id="2.7.13.3" evidence="3"/>
<keyword evidence="14" id="KW-0175">Coiled coil</keyword>
<dbReference type="RefSeq" id="WP_192110534.1">
    <property type="nucleotide sequence ID" value="NZ_JACYXJ010000006.1"/>
</dbReference>
<feature type="coiled-coil region" evidence="14">
    <location>
        <begin position="307"/>
        <end position="355"/>
    </location>
</feature>
<dbReference type="Pfam" id="PF00512">
    <property type="entry name" value="HisKA"/>
    <property type="match status" value="1"/>
</dbReference>
<sequence length="597" mass="65771">MSTRLLLLALPPIAVLLIASLLVQLMVERDRETVDQKAAERLTLYRQTILGEYEKYRYLPYMLARDPRATVVLNMGRPTESANRFLEEVAEKSGADLLFVMDRQGRTLAASNWRDELSLVGQSYAYRPYFHTALKGEEGQFFAIGATLGEPGLFLSLPSPVSGEPDGVAVVKVDMEPLEQAWAKGGETVFASDANGVIFLASVADWRYRTLQELSDDVRSQITATRQYADQPLTALSQNPRGTEKVVTVDGRTYRHNSAHVGLLGWTLHFLVPIEETRKNIWPIWASAIGLSLLYFVGLLIQRGRVLRRASALLRQESQGLRELNQRLVDEVDERRRVEEELRNAQRHLARSSRLAAVGQMSAAVAHELNQPLAALRMFVAGARKFLESGNVPAVEDNLKEIDSLQHRMATLTQELKRFARPAESRIEVVDLKNCIAAAEKIARSRFEEDSVNLDLRLSDGPLNLETAPLKVEQVLVNLLRNGADSAAKAEDGKVILEVDRQGESIVVSVSDNGAGVPTDLREKIFDPFFTTKLSNGGLGLGLSISDRIAEDLGGSLQVKPNATGGATFLFTLPAPEGAVRAATLEAETAVLEPEAE</sequence>
<dbReference type="SUPFAM" id="SSF47384">
    <property type="entry name" value="Homodimeric domain of signal transducing histidine kinase"/>
    <property type="match status" value="1"/>
</dbReference>
<dbReference type="InterPro" id="IPR005467">
    <property type="entry name" value="His_kinase_dom"/>
</dbReference>
<keyword evidence="10" id="KW-0067">ATP-binding</keyword>
<dbReference type="SUPFAM" id="SSF103190">
    <property type="entry name" value="Sensory domain-like"/>
    <property type="match status" value="1"/>
</dbReference>
<dbReference type="Pfam" id="PF02518">
    <property type="entry name" value="HATPase_c"/>
    <property type="match status" value="1"/>
</dbReference>
<dbReference type="InterPro" id="IPR003594">
    <property type="entry name" value="HATPase_dom"/>
</dbReference>
<dbReference type="InterPro" id="IPR036890">
    <property type="entry name" value="HATPase_C_sf"/>
</dbReference>
<dbReference type="SMART" id="SM00388">
    <property type="entry name" value="HisKA"/>
    <property type="match status" value="1"/>
</dbReference>
<reference evidence="16 17" key="1">
    <citation type="submission" date="2020-09" db="EMBL/GenBank/DDBJ databases">
        <title>The genome sequence of type strain Labrenzia polysiphoniae KACC 19711.</title>
        <authorList>
            <person name="Liu Y."/>
        </authorList>
    </citation>
    <scope>NUCLEOTIDE SEQUENCE [LARGE SCALE GENOMIC DNA]</scope>
    <source>
        <strain evidence="16 17">KACC 19711</strain>
    </source>
</reference>
<organism evidence="16 17">
    <name type="scientific">Roseibium polysiphoniae</name>
    <dbReference type="NCBI Taxonomy" id="2571221"/>
    <lineage>
        <taxon>Bacteria</taxon>
        <taxon>Pseudomonadati</taxon>
        <taxon>Pseudomonadota</taxon>
        <taxon>Alphaproteobacteria</taxon>
        <taxon>Hyphomicrobiales</taxon>
        <taxon>Stappiaceae</taxon>
        <taxon>Roseibium</taxon>
    </lineage>
</organism>
<keyword evidence="7" id="KW-0812">Transmembrane</keyword>
<keyword evidence="9 16" id="KW-0418">Kinase</keyword>
<gene>
    <name evidence="16" type="ORF">IG617_17600</name>
</gene>
<evidence type="ECO:0000256" key="12">
    <source>
        <dbReference type="ARBA" id="ARBA00023012"/>
    </source>
</evidence>
<evidence type="ECO:0000256" key="8">
    <source>
        <dbReference type="ARBA" id="ARBA00022741"/>
    </source>
</evidence>
<evidence type="ECO:0000256" key="6">
    <source>
        <dbReference type="ARBA" id="ARBA00022679"/>
    </source>
</evidence>
<keyword evidence="11" id="KW-1133">Transmembrane helix</keyword>
<protein>
    <recommendedName>
        <fullName evidence="3">histidine kinase</fullName>
        <ecNumber evidence="3">2.7.13.3</ecNumber>
    </recommendedName>
</protein>
<dbReference type="CDD" id="cd00082">
    <property type="entry name" value="HisKA"/>
    <property type="match status" value="1"/>
</dbReference>
<proteinExistence type="predicted"/>
<evidence type="ECO:0000256" key="5">
    <source>
        <dbReference type="ARBA" id="ARBA00022553"/>
    </source>
</evidence>
<keyword evidence="5" id="KW-0597">Phosphoprotein</keyword>
<dbReference type="InterPro" id="IPR029151">
    <property type="entry name" value="Sensor-like_sf"/>
</dbReference>
<evidence type="ECO:0000256" key="13">
    <source>
        <dbReference type="ARBA" id="ARBA00023136"/>
    </source>
</evidence>
<evidence type="ECO:0000256" key="7">
    <source>
        <dbReference type="ARBA" id="ARBA00022692"/>
    </source>
</evidence>
<dbReference type="Gene3D" id="3.30.565.10">
    <property type="entry name" value="Histidine kinase-like ATPase, C-terminal domain"/>
    <property type="match status" value="1"/>
</dbReference>
<keyword evidence="6" id="KW-0808">Transferase</keyword>
<dbReference type="InterPro" id="IPR017055">
    <property type="entry name" value="Sig_transdc_His_kinase_DctB"/>
</dbReference>
<dbReference type="Pfam" id="PF02743">
    <property type="entry name" value="dCache_1"/>
    <property type="match status" value="1"/>
</dbReference>
<evidence type="ECO:0000256" key="10">
    <source>
        <dbReference type="ARBA" id="ARBA00022840"/>
    </source>
</evidence>
<dbReference type="PROSITE" id="PS50109">
    <property type="entry name" value="HIS_KIN"/>
    <property type="match status" value="1"/>
</dbReference>
<dbReference type="Gene3D" id="6.10.250.3020">
    <property type="match status" value="1"/>
</dbReference>
<comment type="catalytic activity">
    <reaction evidence="1">
        <text>ATP + protein L-histidine = ADP + protein N-phospho-L-histidine.</text>
        <dbReference type="EC" id="2.7.13.3"/>
    </reaction>
</comment>
<dbReference type="EMBL" id="JACYXJ010000006">
    <property type="protein sequence ID" value="MBD8878112.1"/>
    <property type="molecule type" value="Genomic_DNA"/>
</dbReference>
<dbReference type="PANTHER" id="PTHR43065">
    <property type="entry name" value="SENSOR HISTIDINE KINASE"/>
    <property type="match status" value="1"/>
</dbReference>
<evidence type="ECO:0000256" key="3">
    <source>
        <dbReference type="ARBA" id="ARBA00012438"/>
    </source>
</evidence>
<comment type="subcellular location">
    <subcellularLocation>
        <location evidence="2">Cell membrane</location>
        <topology evidence="2">Multi-pass membrane protein</topology>
    </subcellularLocation>
</comment>
<evidence type="ECO:0000256" key="9">
    <source>
        <dbReference type="ARBA" id="ARBA00022777"/>
    </source>
</evidence>
<dbReference type="SUPFAM" id="SSF55874">
    <property type="entry name" value="ATPase domain of HSP90 chaperone/DNA topoisomerase II/histidine kinase"/>
    <property type="match status" value="1"/>
</dbReference>
<dbReference type="Gene3D" id="3.30.450.20">
    <property type="entry name" value="PAS domain"/>
    <property type="match status" value="2"/>
</dbReference>
<dbReference type="Gene3D" id="1.10.287.130">
    <property type="match status" value="1"/>
</dbReference>
<evidence type="ECO:0000313" key="17">
    <source>
        <dbReference type="Proteomes" id="UP000615687"/>
    </source>
</evidence>
<keyword evidence="8" id="KW-0547">Nucleotide-binding</keyword>
<dbReference type="SMART" id="SM00387">
    <property type="entry name" value="HATPase_c"/>
    <property type="match status" value="1"/>
</dbReference>
<evidence type="ECO:0000259" key="15">
    <source>
        <dbReference type="PROSITE" id="PS50109"/>
    </source>
</evidence>